<comment type="similarity">
    <text evidence="6">Belongs to the MAL family.</text>
</comment>
<dbReference type="AlphaFoldDB" id="A0A7K9CQZ3"/>
<keyword evidence="4 8" id="KW-0472">Membrane</keyword>
<organism evidence="11 12">
    <name type="scientific">Psilopogon haemacephalus</name>
    <name type="common">coppersmith barbet</name>
    <dbReference type="NCBI Taxonomy" id="2585815"/>
    <lineage>
        <taxon>Eukaryota</taxon>
        <taxon>Metazoa</taxon>
        <taxon>Chordata</taxon>
        <taxon>Craniata</taxon>
        <taxon>Vertebrata</taxon>
        <taxon>Euteleostomi</taxon>
        <taxon>Archelosauria</taxon>
        <taxon>Archosauria</taxon>
        <taxon>Dinosauria</taxon>
        <taxon>Saurischia</taxon>
        <taxon>Theropoda</taxon>
        <taxon>Coelurosauria</taxon>
        <taxon>Aves</taxon>
        <taxon>Neognathae</taxon>
        <taxon>Neoaves</taxon>
        <taxon>Telluraves</taxon>
        <taxon>Coraciimorphae</taxon>
        <taxon>Piciformes</taxon>
        <taxon>Megalaimidae</taxon>
        <taxon>Psilopogon</taxon>
    </lineage>
</organism>
<evidence type="ECO:0000259" key="10">
    <source>
        <dbReference type="PROSITE" id="PS51225"/>
    </source>
</evidence>
<feature type="transmembrane region" description="Helical" evidence="9">
    <location>
        <begin position="23"/>
        <end position="43"/>
    </location>
</feature>
<evidence type="ECO:0000256" key="3">
    <source>
        <dbReference type="ARBA" id="ARBA00022989"/>
    </source>
</evidence>
<accession>A0A7K9CQZ3</accession>
<comment type="subcellular location">
    <subcellularLocation>
        <location evidence="1">Membrane</location>
        <topology evidence="1">Multi-pass membrane protein</topology>
    </subcellularLocation>
</comment>
<evidence type="ECO:0000256" key="2">
    <source>
        <dbReference type="ARBA" id="ARBA00022692"/>
    </source>
</evidence>
<keyword evidence="12" id="KW-1185">Reference proteome</keyword>
<evidence type="ECO:0000256" key="4">
    <source>
        <dbReference type="ARBA" id="ARBA00023136"/>
    </source>
</evidence>
<evidence type="ECO:0000256" key="8">
    <source>
        <dbReference type="PROSITE-ProRule" id="PRU00581"/>
    </source>
</evidence>
<evidence type="ECO:0000313" key="12">
    <source>
        <dbReference type="Proteomes" id="UP000574528"/>
    </source>
</evidence>
<dbReference type="InterPro" id="IPR008253">
    <property type="entry name" value="Marvel"/>
</dbReference>
<keyword evidence="3 9" id="KW-1133">Transmembrane helix</keyword>
<dbReference type="PANTHER" id="PTHR22776:SF12">
    <property type="entry name" value="MYELIN AND LYMPHOCYTE PROTEIN"/>
    <property type="match status" value="1"/>
</dbReference>
<sequence>VFGGLVWILVASSKVPDPMLQGWLMFVSVFCFVMSTTLLFLYICGAHGGSRSWLTLVSGCDQLQDLIPLCCHQQIVVSSAHQITAWGLTCGGSFFPPLPFHSVFAFLATLIYVIHEVFSLRRWRSS</sequence>
<dbReference type="PRINTS" id="PR01884">
    <property type="entry name" value="MALPROTEIN"/>
</dbReference>
<dbReference type="EMBL" id="VWZI01044907">
    <property type="protein sequence ID" value="NXG54080.1"/>
    <property type="molecule type" value="Genomic_DNA"/>
</dbReference>
<evidence type="ECO:0000313" key="11">
    <source>
        <dbReference type="EMBL" id="NXG54080.1"/>
    </source>
</evidence>
<gene>
    <name evidence="11" type="primary">Mal</name>
    <name evidence="11" type="ORF">PSIHAE_R08819</name>
</gene>
<name>A0A7K9CQZ3_9PICI</name>
<evidence type="ECO:0000256" key="6">
    <source>
        <dbReference type="ARBA" id="ARBA00034721"/>
    </source>
</evidence>
<feature type="non-terminal residue" evidence="11">
    <location>
        <position position="126"/>
    </location>
</feature>
<keyword evidence="2 8" id="KW-0812">Transmembrane</keyword>
<proteinExistence type="inferred from homology"/>
<dbReference type="PROSITE" id="PS51225">
    <property type="entry name" value="MARVEL"/>
    <property type="match status" value="1"/>
</dbReference>
<dbReference type="InterPro" id="IPR050578">
    <property type="entry name" value="MARVEL-CKLF_proteins"/>
</dbReference>
<keyword evidence="5" id="KW-0449">Lipoprotein</keyword>
<evidence type="ECO:0000256" key="9">
    <source>
        <dbReference type="SAM" id="Phobius"/>
    </source>
</evidence>
<feature type="domain" description="MARVEL" evidence="10">
    <location>
        <begin position="1"/>
        <end position="124"/>
    </location>
</feature>
<evidence type="ECO:0000256" key="7">
    <source>
        <dbReference type="ARBA" id="ARBA00039981"/>
    </source>
</evidence>
<dbReference type="GO" id="GO:0042552">
    <property type="term" value="P:myelination"/>
    <property type="evidence" value="ECO:0007669"/>
    <property type="project" value="TreeGrafter"/>
</dbReference>
<dbReference type="OrthoDB" id="9940869at2759"/>
<feature type="transmembrane region" description="Helical" evidence="9">
    <location>
        <begin position="98"/>
        <end position="118"/>
    </location>
</feature>
<dbReference type="InterPro" id="IPR013295">
    <property type="entry name" value="MAL"/>
</dbReference>
<evidence type="ECO:0000256" key="1">
    <source>
        <dbReference type="ARBA" id="ARBA00004141"/>
    </source>
</evidence>
<dbReference type="Proteomes" id="UP000574528">
    <property type="component" value="Unassembled WGS sequence"/>
</dbReference>
<feature type="non-terminal residue" evidence="11">
    <location>
        <position position="1"/>
    </location>
</feature>
<dbReference type="GO" id="GO:0019911">
    <property type="term" value="F:structural constituent of myelin sheath"/>
    <property type="evidence" value="ECO:0007669"/>
    <property type="project" value="TreeGrafter"/>
</dbReference>
<comment type="caution">
    <text evidence="11">The sequence shown here is derived from an EMBL/GenBank/DDBJ whole genome shotgun (WGS) entry which is preliminary data.</text>
</comment>
<dbReference type="GO" id="GO:0016020">
    <property type="term" value="C:membrane"/>
    <property type="evidence" value="ECO:0007669"/>
    <property type="project" value="UniProtKB-SubCell"/>
</dbReference>
<reference evidence="11 12" key="1">
    <citation type="submission" date="2019-09" db="EMBL/GenBank/DDBJ databases">
        <title>Bird 10,000 Genomes (B10K) Project - Family phase.</title>
        <authorList>
            <person name="Zhang G."/>
        </authorList>
    </citation>
    <scope>NUCLEOTIDE SEQUENCE [LARGE SCALE GENOMIC DNA]</scope>
    <source>
        <strain evidence="11">B10K-DU-001-24</strain>
        <tissue evidence="11">Muscle</tissue>
    </source>
</reference>
<protein>
    <recommendedName>
        <fullName evidence="7">Myelin and lymphocyte protein</fullName>
    </recommendedName>
</protein>
<dbReference type="PANTHER" id="PTHR22776">
    <property type="entry name" value="MARVEL-CONTAINING POTENTIAL LIPID RAFT-ASSOCIATED PROTEIN"/>
    <property type="match status" value="1"/>
</dbReference>
<evidence type="ECO:0000256" key="5">
    <source>
        <dbReference type="ARBA" id="ARBA00023288"/>
    </source>
</evidence>